<sequence>MGSPVGRGSSFIHKKSGKNVVYHPTGQRVVFDIWPVPERPAALERPFISLDIFRNVLKGVVEKV</sequence>
<organism evidence="1 2">
    <name type="scientific">Orchesella dallaii</name>
    <dbReference type="NCBI Taxonomy" id="48710"/>
    <lineage>
        <taxon>Eukaryota</taxon>
        <taxon>Metazoa</taxon>
        <taxon>Ecdysozoa</taxon>
        <taxon>Arthropoda</taxon>
        <taxon>Hexapoda</taxon>
        <taxon>Collembola</taxon>
        <taxon>Entomobryomorpha</taxon>
        <taxon>Entomobryoidea</taxon>
        <taxon>Orchesellidae</taxon>
        <taxon>Orchesellinae</taxon>
        <taxon>Orchesella</taxon>
    </lineage>
</organism>
<keyword evidence="2" id="KW-1185">Reference proteome</keyword>
<name>A0ABP1RNA7_9HEXA</name>
<dbReference type="EMBL" id="CAXLJM020000088">
    <property type="protein sequence ID" value="CAL8131452.1"/>
    <property type="molecule type" value="Genomic_DNA"/>
</dbReference>
<evidence type="ECO:0000313" key="1">
    <source>
        <dbReference type="EMBL" id="CAL8131452.1"/>
    </source>
</evidence>
<comment type="caution">
    <text evidence="1">The sequence shown here is derived from an EMBL/GenBank/DDBJ whole genome shotgun (WGS) entry which is preliminary data.</text>
</comment>
<dbReference type="Proteomes" id="UP001642540">
    <property type="component" value="Unassembled WGS sequence"/>
</dbReference>
<gene>
    <name evidence="1" type="ORF">ODALV1_LOCUS24187</name>
</gene>
<protein>
    <submittedName>
        <fullName evidence="1">Uncharacterized protein</fullName>
    </submittedName>
</protein>
<proteinExistence type="predicted"/>
<reference evidence="1 2" key="1">
    <citation type="submission" date="2024-08" db="EMBL/GenBank/DDBJ databases">
        <authorList>
            <person name="Cucini C."/>
            <person name="Frati F."/>
        </authorList>
    </citation>
    <scope>NUCLEOTIDE SEQUENCE [LARGE SCALE GENOMIC DNA]</scope>
</reference>
<accession>A0ABP1RNA7</accession>
<evidence type="ECO:0000313" key="2">
    <source>
        <dbReference type="Proteomes" id="UP001642540"/>
    </source>
</evidence>